<name>A0AAI8C8D2_9FLAO</name>
<reference evidence="2 3" key="1">
    <citation type="journal article" date="2016" name="J. Zhejiang Univ. Sci. B">
        <title>Antibiotic resistance mechanisms of Myroides sp.</title>
        <authorList>
            <person name="Hu S."/>
            <person name="Yuan S."/>
            <person name="Qu H."/>
            <person name="Jiang T."/>
            <person name="Zhou Y."/>
            <person name="Wang M."/>
            <person name="Ming D."/>
        </authorList>
    </citation>
    <scope>NUCLEOTIDE SEQUENCE [LARGE SCALE GENOMIC DNA]</scope>
    <source>
        <strain evidence="2 3">PR63039</strain>
    </source>
</reference>
<sequence length="162" mass="19315">MQINIKYMLFLLFILQTSMAQIKDPIILNIDNTTTLNVDKNNKYNYVQIDTQEENNLLSKLTFDHINYDIRIQYVFKIVEELSSLDADIKYKEMDILLFISYSDCKYQELMEYQNNKNLPPILHGSFTFDNVIIKDSRDKNNIKLYKTTNNNIQGYLNKRFD</sequence>
<proteinExistence type="predicted"/>
<keyword evidence="1" id="KW-0732">Signal</keyword>
<gene>
    <name evidence="2" type="ORF">AS202_18500</name>
</gene>
<protein>
    <submittedName>
        <fullName evidence="2">Uncharacterized protein</fullName>
    </submittedName>
</protein>
<evidence type="ECO:0000313" key="3">
    <source>
        <dbReference type="Proteomes" id="UP000069030"/>
    </source>
</evidence>
<dbReference type="Proteomes" id="UP000069030">
    <property type="component" value="Chromosome"/>
</dbReference>
<dbReference type="AlphaFoldDB" id="A0AAI8C8D2"/>
<feature type="chain" id="PRO_5042523759" evidence="1">
    <location>
        <begin position="21"/>
        <end position="162"/>
    </location>
</feature>
<accession>A0AAI8C8D2</accession>
<organism evidence="2 3">
    <name type="scientific">Myroides odoratimimus</name>
    <dbReference type="NCBI Taxonomy" id="76832"/>
    <lineage>
        <taxon>Bacteria</taxon>
        <taxon>Pseudomonadati</taxon>
        <taxon>Bacteroidota</taxon>
        <taxon>Flavobacteriia</taxon>
        <taxon>Flavobacteriales</taxon>
        <taxon>Flavobacteriaceae</taxon>
        <taxon>Myroides</taxon>
    </lineage>
</organism>
<evidence type="ECO:0000256" key="1">
    <source>
        <dbReference type="SAM" id="SignalP"/>
    </source>
</evidence>
<dbReference type="EMBL" id="CP013690">
    <property type="protein sequence ID" value="ALU28017.1"/>
    <property type="molecule type" value="Genomic_DNA"/>
</dbReference>
<evidence type="ECO:0000313" key="2">
    <source>
        <dbReference type="EMBL" id="ALU28017.1"/>
    </source>
</evidence>
<feature type="signal peptide" evidence="1">
    <location>
        <begin position="1"/>
        <end position="20"/>
    </location>
</feature>
<dbReference type="KEGG" id="mod:AS202_18500"/>